<dbReference type="OrthoDB" id="6314776at2"/>
<name>A1SW87_PSYIN</name>
<evidence type="ECO:0000256" key="1">
    <source>
        <dbReference type="SAM" id="Phobius"/>
    </source>
</evidence>
<keyword evidence="1" id="KW-0472">Membrane</keyword>
<feature type="transmembrane region" description="Helical" evidence="1">
    <location>
        <begin position="119"/>
        <end position="140"/>
    </location>
</feature>
<evidence type="ECO:0000313" key="3">
    <source>
        <dbReference type="Proteomes" id="UP000000639"/>
    </source>
</evidence>
<keyword evidence="1" id="KW-1133">Transmembrane helix</keyword>
<protein>
    <recommendedName>
        <fullName evidence="4">DUF2919 domain-containing protein</fullName>
    </recommendedName>
</protein>
<sequence length="153" mass="17953">MKIRLYPLNCYSHSGNLKPPVFFYLVLLFLARTWAVFIISVILRDADNPLLRLFYPNKIHFYLGLGSGCIGLLLFFLCGRDHDKHRWLSILWQSSYPLLLAAIVSDLALQLYYLSDKHFQYSFVASVQLVFAIWILLYCLRSKHLKDCFKRNS</sequence>
<evidence type="ECO:0008006" key="4">
    <source>
        <dbReference type="Google" id="ProtNLM"/>
    </source>
</evidence>
<dbReference type="RefSeq" id="WP_011770312.1">
    <property type="nucleotide sequence ID" value="NC_008709.1"/>
</dbReference>
<feature type="transmembrane region" description="Helical" evidence="1">
    <location>
        <begin position="21"/>
        <end position="43"/>
    </location>
</feature>
<gene>
    <name evidence="2" type="ordered locus">Ping_1984</name>
</gene>
<dbReference type="AlphaFoldDB" id="A1SW87"/>
<keyword evidence="1" id="KW-0812">Transmembrane</keyword>
<proteinExistence type="predicted"/>
<dbReference type="HOGENOM" id="CLU_115420_1_0_6"/>
<dbReference type="KEGG" id="pin:Ping_1984"/>
<dbReference type="eggNOG" id="ENOG5033BS1">
    <property type="taxonomic scope" value="Bacteria"/>
</dbReference>
<dbReference type="InterPro" id="IPR021318">
    <property type="entry name" value="DUF2919"/>
</dbReference>
<dbReference type="EMBL" id="CP000510">
    <property type="protein sequence ID" value="ABM03752.1"/>
    <property type="molecule type" value="Genomic_DNA"/>
</dbReference>
<dbReference type="STRING" id="357804.Ping_1984"/>
<feature type="transmembrane region" description="Helical" evidence="1">
    <location>
        <begin position="59"/>
        <end position="78"/>
    </location>
</feature>
<dbReference type="Pfam" id="PF11143">
    <property type="entry name" value="DUF2919"/>
    <property type="match status" value="1"/>
</dbReference>
<accession>A1SW87</accession>
<dbReference type="Proteomes" id="UP000000639">
    <property type="component" value="Chromosome"/>
</dbReference>
<feature type="transmembrane region" description="Helical" evidence="1">
    <location>
        <begin position="90"/>
        <end position="113"/>
    </location>
</feature>
<keyword evidence="3" id="KW-1185">Reference proteome</keyword>
<evidence type="ECO:0000313" key="2">
    <source>
        <dbReference type="EMBL" id="ABM03752.1"/>
    </source>
</evidence>
<reference evidence="2 3" key="1">
    <citation type="submission" date="2007-01" db="EMBL/GenBank/DDBJ databases">
        <title>Complete sequence of Psychromonas ingrahamii 37.</title>
        <authorList>
            <consortium name="US DOE Joint Genome Institute"/>
            <person name="Copeland A."/>
            <person name="Lucas S."/>
            <person name="Lapidus A."/>
            <person name="Barry K."/>
            <person name="Detter J.C."/>
            <person name="Glavina del Rio T."/>
            <person name="Hammon N."/>
            <person name="Israni S."/>
            <person name="Dalin E."/>
            <person name="Tice H."/>
            <person name="Pitluck S."/>
            <person name="Thompson L.S."/>
            <person name="Brettin T."/>
            <person name="Bruce D."/>
            <person name="Han C."/>
            <person name="Tapia R."/>
            <person name="Schmutz J."/>
            <person name="Larimer F."/>
            <person name="Land M."/>
            <person name="Hauser L."/>
            <person name="Kyrpides N."/>
            <person name="Ivanova N."/>
            <person name="Staley J."/>
            <person name="Richardson P."/>
        </authorList>
    </citation>
    <scope>NUCLEOTIDE SEQUENCE [LARGE SCALE GENOMIC DNA]</scope>
    <source>
        <strain evidence="2 3">37</strain>
    </source>
</reference>
<organism evidence="2 3">
    <name type="scientific">Psychromonas ingrahamii (strain DSM 17664 / CCUG 51855 / 37)</name>
    <dbReference type="NCBI Taxonomy" id="357804"/>
    <lineage>
        <taxon>Bacteria</taxon>
        <taxon>Pseudomonadati</taxon>
        <taxon>Pseudomonadota</taxon>
        <taxon>Gammaproteobacteria</taxon>
        <taxon>Alteromonadales</taxon>
        <taxon>Psychromonadaceae</taxon>
        <taxon>Psychromonas</taxon>
    </lineage>
</organism>